<gene>
    <name evidence="1" type="ORF">IAC51_04365</name>
</gene>
<evidence type="ECO:0000313" key="1">
    <source>
        <dbReference type="EMBL" id="MBO8439865.1"/>
    </source>
</evidence>
<accession>A0A940DJ47</accession>
<dbReference type="EMBL" id="JADIMV010000073">
    <property type="protein sequence ID" value="MBO8439865.1"/>
    <property type="molecule type" value="Genomic_DNA"/>
</dbReference>
<comment type="caution">
    <text evidence="1">The sequence shown here is derived from an EMBL/GenBank/DDBJ whole genome shotgun (WGS) entry which is preliminary data.</text>
</comment>
<feature type="non-terminal residue" evidence="1">
    <location>
        <position position="528"/>
    </location>
</feature>
<sequence>MDVGHVHVADILYNPIIFTAMTVLRRFLLPLAILLCACAAYGSTPECIDYADLTSPDVVCTYIDMYDMVEHTEMVDSGPQSEKSLHTVHTQIGERDPYVQGLVTIPPGFPNSVRVGGYTAGKFASVTYTMRVPQGADMSLIVRYAIVHESPGHFGDANPKFTLQILDADDEVIDSACAMVEYTAGDNTQAWETETNIRGEYIWNNWEAVGFNLQPYAGDTVKLKLISKPCDAGSHVSYAYFVTECVDNRMEGIGCGTEATRFEAPEGFDYLWYSSDDAAKTPLGYGRTFDVPQGGGGEYSVDVISKKDPECSFTITASAQAHYPKAEATWEWTSERCENEMTFHNGSYMYTLDGSDTVRREALTECEWDFGEYGRSTDTDPVVLFPTEGDTIDAVLTVMRDGDEECMDVLSFRVAVPAIVHDTVRETVELCGYVEFAESDFKPGDTITMKETDEHGCETVNIAYVVWAVTDTVDSAVTICAGDVLDFYGEPLTEAGVHLHGIKYAGRGECDSVVVRLTLNVVEPVYAE</sequence>
<organism evidence="1 2">
    <name type="scientific">Candidatus Aphodosoma intestinipullorum</name>
    <dbReference type="NCBI Taxonomy" id="2840674"/>
    <lineage>
        <taxon>Bacteria</taxon>
        <taxon>Pseudomonadati</taxon>
        <taxon>Bacteroidota</taxon>
        <taxon>Bacteroidia</taxon>
        <taxon>Bacteroidales</taxon>
        <taxon>Candidatus Aphodosoma</taxon>
    </lineage>
</organism>
<reference evidence="1" key="1">
    <citation type="submission" date="2020-10" db="EMBL/GenBank/DDBJ databases">
        <authorList>
            <person name="Gilroy R."/>
        </authorList>
    </citation>
    <scope>NUCLEOTIDE SEQUENCE</scope>
    <source>
        <strain evidence="1">3924</strain>
    </source>
</reference>
<name>A0A940DJ47_9BACT</name>
<proteinExistence type="predicted"/>
<reference evidence="1" key="2">
    <citation type="journal article" date="2021" name="PeerJ">
        <title>Extensive microbial diversity within the chicken gut microbiome revealed by metagenomics and culture.</title>
        <authorList>
            <person name="Gilroy R."/>
            <person name="Ravi A."/>
            <person name="Getino M."/>
            <person name="Pursley I."/>
            <person name="Horton D.L."/>
            <person name="Alikhan N.F."/>
            <person name="Baker D."/>
            <person name="Gharbi K."/>
            <person name="Hall N."/>
            <person name="Watson M."/>
            <person name="Adriaenssens E.M."/>
            <person name="Foster-Nyarko E."/>
            <person name="Jarju S."/>
            <person name="Secka A."/>
            <person name="Antonio M."/>
            <person name="Oren A."/>
            <person name="Chaudhuri R.R."/>
            <person name="La Ragione R."/>
            <person name="Hildebrand F."/>
            <person name="Pallen M.J."/>
        </authorList>
    </citation>
    <scope>NUCLEOTIDE SEQUENCE</scope>
    <source>
        <strain evidence="1">3924</strain>
    </source>
</reference>
<dbReference type="Proteomes" id="UP000712007">
    <property type="component" value="Unassembled WGS sequence"/>
</dbReference>
<dbReference type="AlphaFoldDB" id="A0A940DJ47"/>
<protein>
    <submittedName>
        <fullName evidence="1">Uncharacterized protein</fullName>
    </submittedName>
</protein>
<evidence type="ECO:0000313" key="2">
    <source>
        <dbReference type="Proteomes" id="UP000712007"/>
    </source>
</evidence>